<evidence type="ECO:0000313" key="1">
    <source>
        <dbReference type="EMBL" id="ACY21230.1"/>
    </source>
</evidence>
<dbReference type="STRING" id="526226.Gbro_1976"/>
<dbReference type="AlphaFoldDB" id="D0L9P2"/>
<evidence type="ECO:0000313" key="2">
    <source>
        <dbReference type="Proteomes" id="UP000001219"/>
    </source>
</evidence>
<organism evidence="1 2">
    <name type="scientific">Gordonia bronchialis (strain ATCC 25592 / DSM 43247 / BCRC 13721 / JCM 3198 / KCTC 3076 / NBRC 16047 / NCTC 10667)</name>
    <name type="common">Rhodococcus bronchialis</name>
    <dbReference type="NCBI Taxonomy" id="526226"/>
    <lineage>
        <taxon>Bacteria</taxon>
        <taxon>Bacillati</taxon>
        <taxon>Actinomycetota</taxon>
        <taxon>Actinomycetes</taxon>
        <taxon>Mycobacteriales</taxon>
        <taxon>Gordoniaceae</taxon>
        <taxon>Gordonia</taxon>
    </lineage>
</organism>
<dbReference type="KEGG" id="gbr:Gbro_1976"/>
<dbReference type="EMBL" id="CP001802">
    <property type="protein sequence ID" value="ACY21230.1"/>
    <property type="molecule type" value="Genomic_DNA"/>
</dbReference>
<dbReference type="RefSeq" id="WP_012833788.1">
    <property type="nucleotide sequence ID" value="NC_013441.1"/>
</dbReference>
<sequence>MGDGPITVPPHTRIVVENYDHDDILDTRVGIEEFAAYTVPLDQKVHVLVRSDIRGPLTRLDATHLSPNSILAPNDAIRFYGIFRTGDALQSCSLTGRDCDADLRYLGRWSDGRPVRAAIVSDHPVDAGPPAVAFNAYGLRGECESPHNPRASRCPASRP</sequence>
<name>D0L9P2_GORB4</name>
<accession>D0L9P2</accession>
<proteinExistence type="predicted"/>
<reference evidence="1 2" key="2">
    <citation type="journal article" date="2010" name="Stand. Genomic Sci.">
        <title>Complete genome sequence of Gordonia bronchialis type strain (3410).</title>
        <authorList>
            <person name="Ivanova N."/>
            <person name="Sikorski J."/>
            <person name="Jando M."/>
            <person name="Lapidus A."/>
            <person name="Nolan M."/>
            <person name="Lucas S."/>
            <person name="Del Rio T.G."/>
            <person name="Tice H."/>
            <person name="Copeland A."/>
            <person name="Cheng J.F."/>
            <person name="Chen F."/>
            <person name="Bruce D."/>
            <person name="Goodwin L."/>
            <person name="Pitluck S."/>
            <person name="Mavromatis K."/>
            <person name="Ovchinnikova G."/>
            <person name="Pati A."/>
            <person name="Chen A."/>
            <person name="Palaniappan K."/>
            <person name="Land M."/>
            <person name="Hauser L."/>
            <person name="Chang Y.J."/>
            <person name="Jeffries C.D."/>
            <person name="Chain P."/>
            <person name="Saunders E."/>
            <person name="Han C."/>
            <person name="Detter J.C."/>
            <person name="Brettin T."/>
            <person name="Rohde M."/>
            <person name="Goker M."/>
            <person name="Bristow J."/>
            <person name="Eisen J.A."/>
            <person name="Markowitz V."/>
            <person name="Hugenholtz P."/>
            <person name="Klenk H.P."/>
            <person name="Kyrpides N.C."/>
        </authorList>
    </citation>
    <scope>NUCLEOTIDE SEQUENCE [LARGE SCALE GENOMIC DNA]</scope>
    <source>
        <strain evidence="2">ATCC 25592 / DSM 43247 / BCRC 13721 / JCM 3198 / KCTC 3076 / NBRC 16047 / NCTC 10667</strain>
    </source>
</reference>
<dbReference type="OrthoDB" id="107212at2"/>
<dbReference type="Proteomes" id="UP000001219">
    <property type="component" value="Chromosome"/>
</dbReference>
<dbReference type="HOGENOM" id="CLU_1658342_0_0_11"/>
<protein>
    <submittedName>
        <fullName evidence="1">Uncharacterized protein</fullName>
    </submittedName>
</protein>
<gene>
    <name evidence="1" type="ordered locus">Gbro_1976</name>
</gene>
<reference evidence="2" key="1">
    <citation type="submission" date="2009-10" db="EMBL/GenBank/DDBJ databases">
        <title>The complete chromosome of Gordonia bronchialis DSM 43247.</title>
        <authorList>
            <consortium name="US DOE Joint Genome Institute (JGI-PGF)"/>
            <person name="Lucas S."/>
            <person name="Copeland A."/>
            <person name="Lapidus A."/>
            <person name="Glavina del Rio T."/>
            <person name="Dalin E."/>
            <person name="Tice H."/>
            <person name="Bruce D."/>
            <person name="Goodwin L."/>
            <person name="Pitluck S."/>
            <person name="Kyrpides N."/>
            <person name="Mavromatis K."/>
            <person name="Ivanova N."/>
            <person name="Ovchinnikova G."/>
            <person name="Saunders E."/>
            <person name="Brettin T."/>
            <person name="Detter J.C."/>
            <person name="Han C."/>
            <person name="Larimer F."/>
            <person name="Land M."/>
            <person name="Hauser L."/>
            <person name="Markowitz V."/>
            <person name="Cheng J.-F."/>
            <person name="Hugenholtz P."/>
            <person name="Woyke T."/>
            <person name="Wu D."/>
            <person name="Jando M."/>
            <person name="Schneider S."/>
            <person name="Goeker M."/>
            <person name="Klenk H.-P."/>
            <person name="Eisen J.A."/>
        </authorList>
    </citation>
    <scope>NUCLEOTIDE SEQUENCE [LARGE SCALE GENOMIC DNA]</scope>
    <source>
        <strain evidence="2">ATCC 25592 / DSM 43247 / BCRC 13721 / JCM 3198 / KCTC 3076 / NBRC 16047 / NCTC 10667</strain>
    </source>
</reference>
<keyword evidence="2" id="KW-1185">Reference proteome</keyword>